<feature type="compositionally biased region" description="Low complexity" evidence="1">
    <location>
        <begin position="64"/>
        <end position="74"/>
    </location>
</feature>
<sequence length="189" mass="20779">METKVGALSVVAGTDEETKKTDSRRKGQFWGDQKHKSTHFVCLVVRIIRGRIERARERCRGRSSARGSGGSWSRPGPHWLEEEDPEIDWSEIDGFLTEPRGSRRSANGRLGARGTDHGQGRRGKGGKETPSARAVEMPTKQPVEAAEDCVQGAPPIVVAQRLKGLPLRIYYVQEPRANSGVFGACFNVA</sequence>
<dbReference type="AlphaFoldDB" id="A0A9Q0K288"/>
<keyword evidence="3" id="KW-1185">Reference proteome</keyword>
<feature type="region of interest" description="Disordered" evidence="1">
    <location>
        <begin position="1"/>
        <end position="30"/>
    </location>
</feature>
<evidence type="ECO:0000313" key="3">
    <source>
        <dbReference type="Proteomes" id="UP001141806"/>
    </source>
</evidence>
<reference evidence="2" key="1">
    <citation type="journal article" date="2023" name="Plant J.">
        <title>The genome of the king protea, Protea cynaroides.</title>
        <authorList>
            <person name="Chang J."/>
            <person name="Duong T.A."/>
            <person name="Schoeman C."/>
            <person name="Ma X."/>
            <person name="Roodt D."/>
            <person name="Barker N."/>
            <person name="Li Z."/>
            <person name="Van de Peer Y."/>
            <person name="Mizrachi E."/>
        </authorList>
    </citation>
    <scope>NUCLEOTIDE SEQUENCE</scope>
    <source>
        <tissue evidence="2">Young leaves</tissue>
    </source>
</reference>
<dbReference type="EMBL" id="JAMYWD010000009">
    <property type="protein sequence ID" value="KAJ4960137.1"/>
    <property type="molecule type" value="Genomic_DNA"/>
</dbReference>
<feature type="region of interest" description="Disordered" evidence="1">
    <location>
        <begin position="96"/>
        <end position="139"/>
    </location>
</feature>
<name>A0A9Q0K288_9MAGN</name>
<proteinExistence type="predicted"/>
<evidence type="ECO:0000256" key="1">
    <source>
        <dbReference type="SAM" id="MobiDB-lite"/>
    </source>
</evidence>
<evidence type="ECO:0000313" key="2">
    <source>
        <dbReference type="EMBL" id="KAJ4960137.1"/>
    </source>
</evidence>
<dbReference type="Proteomes" id="UP001141806">
    <property type="component" value="Unassembled WGS sequence"/>
</dbReference>
<accession>A0A9Q0K288</accession>
<organism evidence="2 3">
    <name type="scientific">Protea cynaroides</name>
    <dbReference type="NCBI Taxonomy" id="273540"/>
    <lineage>
        <taxon>Eukaryota</taxon>
        <taxon>Viridiplantae</taxon>
        <taxon>Streptophyta</taxon>
        <taxon>Embryophyta</taxon>
        <taxon>Tracheophyta</taxon>
        <taxon>Spermatophyta</taxon>
        <taxon>Magnoliopsida</taxon>
        <taxon>Proteales</taxon>
        <taxon>Proteaceae</taxon>
        <taxon>Protea</taxon>
    </lineage>
</organism>
<feature type="region of interest" description="Disordered" evidence="1">
    <location>
        <begin position="57"/>
        <end position="84"/>
    </location>
</feature>
<feature type="compositionally biased region" description="Basic and acidic residues" evidence="1">
    <location>
        <begin position="16"/>
        <end position="25"/>
    </location>
</feature>
<protein>
    <submittedName>
        <fullName evidence="2">Uncharacterized protein</fullName>
    </submittedName>
</protein>
<comment type="caution">
    <text evidence="2">The sequence shown here is derived from an EMBL/GenBank/DDBJ whole genome shotgun (WGS) entry which is preliminary data.</text>
</comment>
<gene>
    <name evidence="2" type="ORF">NE237_020047</name>
</gene>